<evidence type="ECO:0000256" key="4">
    <source>
        <dbReference type="SAM" id="MobiDB-lite"/>
    </source>
</evidence>
<dbReference type="AlphaFoldDB" id="A0A0L7KDA8"/>
<organism evidence="5 6">
    <name type="scientific">Operophtera brumata</name>
    <name type="common">Winter moth</name>
    <name type="synonym">Phalaena brumata</name>
    <dbReference type="NCBI Taxonomy" id="104452"/>
    <lineage>
        <taxon>Eukaryota</taxon>
        <taxon>Metazoa</taxon>
        <taxon>Ecdysozoa</taxon>
        <taxon>Arthropoda</taxon>
        <taxon>Hexapoda</taxon>
        <taxon>Insecta</taxon>
        <taxon>Pterygota</taxon>
        <taxon>Neoptera</taxon>
        <taxon>Endopterygota</taxon>
        <taxon>Lepidoptera</taxon>
        <taxon>Glossata</taxon>
        <taxon>Ditrysia</taxon>
        <taxon>Geometroidea</taxon>
        <taxon>Geometridae</taxon>
        <taxon>Larentiinae</taxon>
        <taxon>Operophtera</taxon>
    </lineage>
</organism>
<dbReference type="GO" id="GO:0062129">
    <property type="term" value="C:chitin-based extracellular matrix"/>
    <property type="evidence" value="ECO:0007669"/>
    <property type="project" value="TreeGrafter"/>
</dbReference>
<reference evidence="5 6" key="1">
    <citation type="journal article" date="2015" name="Genome Biol. Evol.">
        <title>The genome of winter moth (Operophtera brumata) provides a genomic perspective on sexual dimorphism and phenology.</title>
        <authorList>
            <person name="Derks M.F."/>
            <person name="Smit S."/>
            <person name="Salis L."/>
            <person name="Schijlen E."/>
            <person name="Bossers A."/>
            <person name="Mateman C."/>
            <person name="Pijl A.S."/>
            <person name="de Ridder D."/>
            <person name="Groenen M.A."/>
            <person name="Visser M.E."/>
            <person name="Megens H.J."/>
        </authorList>
    </citation>
    <scope>NUCLEOTIDE SEQUENCE [LARGE SCALE GENOMIC DNA]</scope>
    <source>
        <strain evidence="5">WM2013NL</strain>
        <tissue evidence="5">Head and thorax</tissue>
    </source>
</reference>
<comment type="caution">
    <text evidence="5">The sequence shown here is derived from an EMBL/GenBank/DDBJ whole genome shotgun (WGS) entry which is preliminary data.</text>
</comment>
<accession>A0A0L7KDA8</accession>
<dbReference type="GO" id="GO:0008010">
    <property type="term" value="F:structural constituent of chitin-based larval cuticle"/>
    <property type="evidence" value="ECO:0007669"/>
    <property type="project" value="TreeGrafter"/>
</dbReference>
<proteinExistence type="predicted"/>
<dbReference type="PANTHER" id="PTHR10380">
    <property type="entry name" value="CUTICLE PROTEIN"/>
    <property type="match status" value="1"/>
</dbReference>
<dbReference type="STRING" id="104452.A0A0L7KDA8"/>
<evidence type="ECO:0000256" key="1">
    <source>
        <dbReference type="ARBA" id="ARBA00022460"/>
    </source>
</evidence>
<evidence type="ECO:0000313" key="6">
    <source>
        <dbReference type="Proteomes" id="UP000037510"/>
    </source>
</evidence>
<dbReference type="PROSITE" id="PS51155">
    <property type="entry name" value="CHIT_BIND_RR_2"/>
    <property type="match status" value="2"/>
</dbReference>
<dbReference type="Pfam" id="PF00379">
    <property type="entry name" value="Chitin_bind_4"/>
    <property type="match status" value="2"/>
</dbReference>
<keyword evidence="6" id="KW-1185">Reference proteome</keyword>
<feature type="non-terminal residue" evidence="5">
    <location>
        <position position="1"/>
    </location>
</feature>
<dbReference type="InterPro" id="IPR000618">
    <property type="entry name" value="Insect_cuticle"/>
</dbReference>
<dbReference type="EMBL" id="JTDY01010080">
    <property type="protein sequence ID" value="KOB61318.1"/>
    <property type="molecule type" value="Genomic_DNA"/>
</dbReference>
<dbReference type="Proteomes" id="UP000037510">
    <property type="component" value="Unassembled WGS sequence"/>
</dbReference>
<evidence type="ECO:0000313" key="5">
    <source>
        <dbReference type="EMBL" id="KOB61318.1"/>
    </source>
</evidence>
<feature type="non-terminal residue" evidence="5">
    <location>
        <position position="227"/>
    </location>
</feature>
<keyword evidence="2" id="KW-0732">Signal</keyword>
<feature type="region of interest" description="Disordered" evidence="4">
    <location>
        <begin position="1"/>
        <end position="23"/>
    </location>
</feature>
<keyword evidence="1 3" id="KW-0193">Cuticle</keyword>
<dbReference type="InterPro" id="IPR031311">
    <property type="entry name" value="CHIT_BIND_RR_consensus"/>
</dbReference>
<dbReference type="PROSITE" id="PS00233">
    <property type="entry name" value="CHIT_BIND_RR_1"/>
    <property type="match status" value="2"/>
</dbReference>
<dbReference type="InterPro" id="IPR050468">
    <property type="entry name" value="Cuticle_Struct_Prot"/>
</dbReference>
<sequence length="227" mass="23874">WDQTDGQRASQSGQLKNEGREDESLAVTGSFSWVGPDGVTYTVNYTAGEEGYKPEIEQGPGGGVPPAVLVAFCLVAVVAAAPPSGINNPTDKLRNEGREDESLALSGSFSWVAPDGVTYTLVIMSVVAMVAAAPQKIQNTEDVQILRLDSDNIGLGSYKFGRDETGELINEGAENESISVKGSYSWIAPDGVVYTVTYIADENGFQPTIEKGTEGQAPPALVASLLG</sequence>
<evidence type="ECO:0000256" key="3">
    <source>
        <dbReference type="PROSITE-ProRule" id="PRU00497"/>
    </source>
</evidence>
<dbReference type="PANTHER" id="PTHR10380:SF218">
    <property type="entry name" value="ADULT CUTICLE PROTEIN 65AA-RELATED"/>
    <property type="match status" value="1"/>
</dbReference>
<feature type="compositionally biased region" description="Polar residues" evidence="4">
    <location>
        <begin position="1"/>
        <end position="15"/>
    </location>
</feature>
<evidence type="ECO:0000256" key="2">
    <source>
        <dbReference type="ARBA" id="ARBA00022729"/>
    </source>
</evidence>
<gene>
    <name evidence="5" type="ORF">OBRU01_25223</name>
</gene>
<name>A0A0L7KDA8_OPEBR</name>
<protein>
    <submittedName>
        <fullName evidence="5">Putative cuticle protein</fullName>
    </submittedName>
</protein>